<keyword evidence="4" id="KW-0233">DNA recombination</keyword>
<dbReference type="RefSeq" id="WP_168069211.1">
    <property type="nucleotide sequence ID" value="NZ_JAATJC010000001.1"/>
</dbReference>
<keyword evidence="9" id="KW-1185">Reference proteome</keyword>
<evidence type="ECO:0000256" key="6">
    <source>
        <dbReference type="ARBA" id="ARBA00033409"/>
    </source>
</evidence>
<dbReference type="Gene3D" id="2.40.50.140">
    <property type="entry name" value="Nucleic acid-binding proteins"/>
    <property type="match status" value="1"/>
</dbReference>
<dbReference type="GO" id="GO:0006302">
    <property type="term" value="P:double-strand break repair"/>
    <property type="evidence" value="ECO:0007669"/>
    <property type="project" value="TreeGrafter"/>
</dbReference>
<protein>
    <recommendedName>
        <fullName evidence="2">DNA repair protein RecO</fullName>
    </recommendedName>
    <alternativeName>
        <fullName evidence="6">Recombination protein O</fullName>
    </alternativeName>
</protein>
<evidence type="ECO:0000256" key="1">
    <source>
        <dbReference type="ARBA" id="ARBA00007452"/>
    </source>
</evidence>
<feature type="domain" description="DNA replication/recombination mediator RecO N-terminal" evidence="7">
    <location>
        <begin position="1"/>
        <end position="68"/>
    </location>
</feature>
<dbReference type="PANTHER" id="PTHR33991">
    <property type="entry name" value="DNA REPAIR PROTEIN RECO"/>
    <property type="match status" value="1"/>
</dbReference>
<dbReference type="EMBL" id="JAATJC010000001">
    <property type="protein sequence ID" value="NJC06187.1"/>
    <property type="molecule type" value="Genomic_DNA"/>
</dbReference>
<name>A0A7X6BHK1_9SPHN</name>
<comment type="caution">
    <text evidence="8">The sequence shown here is derived from an EMBL/GenBank/DDBJ whole genome shotgun (WGS) entry which is preliminary data.</text>
</comment>
<dbReference type="GO" id="GO:0043590">
    <property type="term" value="C:bacterial nucleoid"/>
    <property type="evidence" value="ECO:0007669"/>
    <property type="project" value="TreeGrafter"/>
</dbReference>
<gene>
    <name evidence="8" type="ORF">GGQ97_001980</name>
</gene>
<dbReference type="Pfam" id="PF02565">
    <property type="entry name" value="RecO_C"/>
    <property type="match status" value="1"/>
</dbReference>
<organism evidence="8 9">
    <name type="scientific">Sphingomonas kaistensis</name>
    <dbReference type="NCBI Taxonomy" id="298708"/>
    <lineage>
        <taxon>Bacteria</taxon>
        <taxon>Pseudomonadati</taxon>
        <taxon>Pseudomonadota</taxon>
        <taxon>Alphaproteobacteria</taxon>
        <taxon>Sphingomonadales</taxon>
        <taxon>Sphingomonadaceae</taxon>
        <taxon>Sphingomonas</taxon>
    </lineage>
</organism>
<keyword evidence="3" id="KW-0227">DNA damage</keyword>
<evidence type="ECO:0000313" key="9">
    <source>
        <dbReference type="Proteomes" id="UP000558192"/>
    </source>
</evidence>
<evidence type="ECO:0000256" key="3">
    <source>
        <dbReference type="ARBA" id="ARBA00022763"/>
    </source>
</evidence>
<evidence type="ECO:0000259" key="7">
    <source>
        <dbReference type="Pfam" id="PF11967"/>
    </source>
</evidence>
<dbReference type="Gene3D" id="1.20.1440.120">
    <property type="entry name" value="Recombination protein O, C-terminal domain"/>
    <property type="match status" value="1"/>
</dbReference>
<proteinExistence type="inferred from homology"/>
<sequence>MRLTTPAIILSLRVHGEQGAVVRLLTPRHGLVAVYVRGARGRRMRPVLLAGNAVEARLSARTEAQLPQGEVELTRSRATLMTEPLPAAAILWATALTAQVLPEHQAYPSLYDALDGLLEAVAAAPSASGWGPALLAYEILLLAELGFGLEQEVVTRAASDWLTGLAVTGRRIRRDLLDRPGDSTWDARERLTLRLRRAAGVVA</sequence>
<dbReference type="AlphaFoldDB" id="A0A7X6BHK1"/>
<dbReference type="Pfam" id="PF11967">
    <property type="entry name" value="RecO_N"/>
    <property type="match status" value="1"/>
</dbReference>
<comment type="similarity">
    <text evidence="1">Belongs to the RecO family.</text>
</comment>
<evidence type="ECO:0000256" key="2">
    <source>
        <dbReference type="ARBA" id="ARBA00021310"/>
    </source>
</evidence>
<dbReference type="Proteomes" id="UP000558192">
    <property type="component" value="Unassembled WGS sequence"/>
</dbReference>
<reference evidence="8 9" key="1">
    <citation type="submission" date="2020-03" db="EMBL/GenBank/DDBJ databases">
        <title>Genomic Encyclopedia of Type Strains, Phase IV (KMG-IV): sequencing the most valuable type-strain genomes for metagenomic binning, comparative biology and taxonomic classification.</title>
        <authorList>
            <person name="Goeker M."/>
        </authorList>
    </citation>
    <scope>NUCLEOTIDE SEQUENCE [LARGE SCALE GENOMIC DNA]</scope>
    <source>
        <strain evidence="8 9">DSM 16846</strain>
    </source>
</reference>
<evidence type="ECO:0000256" key="5">
    <source>
        <dbReference type="ARBA" id="ARBA00023204"/>
    </source>
</evidence>
<evidence type="ECO:0000256" key="4">
    <source>
        <dbReference type="ARBA" id="ARBA00023172"/>
    </source>
</evidence>
<dbReference type="InterPro" id="IPR003717">
    <property type="entry name" value="RecO"/>
</dbReference>
<keyword evidence="5" id="KW-0234">DNA repair</keyword>
<dbReference type="PANTHER" id="PTHR33991:SF1">
    <property type="entry name" value="DNA REPAIR PROTEIN RECO"/>
    <property type="match status" value="1"/>
</dbReference>
<dbReference type="InterPro" id="IPR042242">
    <property type="entry name" value="RecO_C"/>
</dbReference>
<dbReference type="SUPFAM" id="SSF50249">
    <property type="entry name" value="Nucleic acid-binding proteins"/>
    <property type="match status" value="1"/>
</dbReference>
<dbReference type="InterPro" id="IPR022572">
    <property type="entry name" value="DNA_rep/recomb_RecO_N"/>
</dbReference>
<dbReference type="GO" id="GO:0006310">
    <property type="term" value="P:DNA recombination"/>
    <property type="evidence" value="ECO:0007669"/>
    <property type="project" value="UniProtKB-KW"/>
</dbReference>
<evidence type="ECO:0000313" key="8">
    <source>
        <dbReference type="EMBL" id="NJC06187.1"/>
    </source>
</evidence>
<dbReference type="InterPro" id="IPR012340">
    <property type="entry name" value="NA-bd_OB-fold"/>
</dbReference>
<accession>A0A7X6BHK1</accession>